<dbReference type="EMBL" id="CP043869">
    <property type="protein sequence ID" value="QEQ97713.1"/>
    <property type="molecule type" value="Genomic_DNA"/>
</dbReference>
<gene>
    <name evidence="9" type="ORF">F0U83_13830</name>
</gene>
<reference evidence="9 10" key="1">
    <citation type="journal article" date="2019" name="Biochem. Eng. J.">
        <title>Metabolic engineering of the marine bacteria Neptunomonas concharum for the production of acetoin and meso-2,3-butanediol from acetate.</title>
        <authorList>
            <person name="Li W."/>
            <person name="Pu N."/>
            <person name="Liu C.-X."/>
            <person name="Yuan Q.-P."/>
            <person name="Li Z.-J."/>
        </authorList>
    </citation>
    <scope>NUCLEOTIDE SEQUENCE [LARGE SCALE GENOMIC DNA]</scope>
    <source>
        <strain evidence="9 10">JCM17730</strain>
    </source>
</reference>
<dbReference type="KEGG" id="ncu:F0U83_13830"/>
<keyword evidence="10" id="KW-1185">Reference proteome</keyword>
<evidence type="ECO:0000256" key="8">
    <source>
        <dbReference type="SAM" id="Phobius"/>
    </source>
</evidence>
<dbReference type="Pfam" id="PF02472">
    <property type="entry name" value="ExbD"/>
    <property type="match status" value="1"/>
</dbReference>
<dbReference type="GO" id="GO:0015031">
    <property type="term" value="P:protein transport"/>
    <property type="evidence" value="ECO:0007669"/>
    <property type="project" value="UniProtKB-KW"/>
</dbReference>
<dbReference type="PANTHER" id="PTHR30558:SF3">
    <property type="entry name" value="BIOPOLYMER TRANSPORT PROTEIN EXBD-RELATED"/>
    <property type="match status" value="1"/>
</dbReference>
<dbReference type="Gene3D" id="3.30.420.270">
    <property type="match status" value="1"/>
</dbReference>
<keyword evidence="7" id="KW-0813">Transport</keyword>
<comment type="similarity">
    <text evidence="2 7">Belongs to the ExbD/TolR family.</text>
</comment>
<proteinExistence type="inferred from homology"/>
<dbReference type="InterPro" id="IPR003400">
    <property type="entry name" value="ExbD"/>
</dbReference>
<accession>A0A5P1RDM7</accession>
<dbReference type="RefSeq" id="WP_138987828.1">
    <property type="nucleotide sequence ID" value="NZ_CP043869.1"/>
</dbReference>
<protein>
    <submittedName>
        <fullName evidence="9">Biopolymer transporter ExbD</fullName>
    </submittedName>
</protein>
<keyword evidence="3" id="KW-1003">Cell membrane</keyword>
<dbReference type="GO" id="GO:0005886">
    <property type="term" value="C:plasma membrane"/>
    <property type="evidence" value="ECO:0007669"/>
    <property type="project" value="UniProtKB-SubCell"/>
</dbReference>
<evidence type="ECO:0000256" key="4">
    <source>
        <dbReference type="ARBA" id="ARBA00022692"/>
    </source>
</evidence>
<evidence type="ECO:0000256" key="2">
    <source>
        <dbReference type="ARBA" id="ARBA00005811"/>
    </source>
</evidence>
<dbReference type="Proteomes" id="UP000324760">
    <property type="component" value="Chromosome"/>
</dbReference>
<dbReference type="GO" id="GO:0022857">
    <property type="term" value="F:transmembrane transporter activity"/>
    <property type="evidence" value="ECO:0007669"/>
    <property type="project" value="InterPro"/>
</dbReference>
<evidence type="ECO:0000313" key="9">
    <source>
        <dbReference type="EMBL" id="QEQ97713.1"/>
    </source>
</evidence>
<evidence type="ECO:0000256" key="3">
    <source>
        <dbReference type="ARBA" id="ARBA00022475"/>
    </source>
</evidence>
<name>A0A5P1RDM7_9GAMM</name>
<evidence type="ECO:0000256" key="7">
    <source>
        <dbReference type="RuleBase" id="RU003879"/>
    </source>
</evidence>
<evidence type="ECO:0000256" key="5">
    <source>
        <dbReference type="ARBA" id="ARBA00022989"/>
    </source>
</evidence>
<dbReference type="PANTHER" id="PTHR30558">
    <property type="entry name" value="EXBD MEMBRANE COMPONENT OF PMF-DRIVEN MACROMOLECULE IMPORT SYSTEM"/>
    <property type="match status" value="1"/>
</dbReference>
<evidence type="ECO:0000256" key="1">
    <source>
        <dbReference type="ARBA" id="ARBA00004162"/>
    </source>
</evidence>
<keyword evidence="4 7" id="KW-0812">Transmembrane</keyword>
<feature type="transmembrane region" description="Helical" evidence="8">
    <location>
        <begin position="20"/>
        <end position="38"/>
    </location>
</feature>
<dbReference type="AlphaFoldDB" id="A0A5P1RDM7"/>
<keyword evidence="5 8" id="KW-1133">Transmembrane helix</keyword>
<evidence type="ECO:0000313" key="10">
    <source>
        <dbReference type="Proteomes" id="UP000324760"/>
    </source>
</evidence>
<dbReference type="OrthoDB" id="9793581at2"/>
<comment type="subcellular location">
    <subcellularLocation>
        <location evidence="1">Cell membrane</location>
        <topology evidence="1">Single-pass membrane protein</topology>
    </subcellularLocation>
    <subcellularLocation>
        <location evidence="7">Cell membrane</location>
        <topology evidence="7">Single-pass type II membrane protein</topology>
    </subcellularLocation>
</comment>
<keyword evidence="6 8" id="KW-0472">Membrane</keyword>
<sequence>MKPLMINLPDSGKSNSSDDNLIPLINIVFLMLIFFMVAGQIQRTDSIKIEPPQSVSSLSPEDEKVSLIIEHDGSIHLEDTAVELDQLANLLALQISHQPTSSLLIKTDATLPAEKLYEILKYVRAAGFQKISLATRLRVEAS</sequence>
<keyword evidence="7" id="KW-0653">Protein transport</keyword>
<evidence type="ECO:0000256" key="6">
    <source>
        <dbReference type="ARBA" id="ARBA00023136"/>
    </source>
</evidence>
<organism evidence="9 10">
    <name type="scientific">Neptunomonas concharum</name>
    <dbReference type="NCBI Taxonomy" id="1031538"/>
    <lineage>
        <taxon>Bacteria</taxon>
        <taxon>Pseudomonadati</taxon>
        <taxon>Pseudomonadota</taxon>
        <taxon>Gammaproteobacteria</taxon>
        <taxon>Oceanospirillales</taxon>
        <taxon>Oceanospirillaceae</taxon>
        <taxon>Neptunomonas</taxon>
    </lineage>
</organism>